<protein>
    <submittedName>
        <fullName evidence="1">CLUMA_CG006137, isoform A</fullName>
    </submittedName>
</protein>
<dbReference type="AlphaFoldDB" id="A0A1J1HYE9"/>
<accession>A0A1J1HYE9</accession>
<evidence type="ECO:0000313" key="2">
    <source>
        <dbReference type="Proteomes" id="UP000183832"/>
    </source>
</evidence>
<dbReference type="EMBL" id="CVRI01000031">
    <property type="protein sequence ID" value="CRK92578.1"/>
    <property type="molecule type" value="Genomic_DNA"/>
</dbReference>
<gene>
    <name evidence="1" type="ORF">CLUMA_CG006137</name>
</gene>
<keyword evidence="2" id="KW-1185">Reference proteome</keyword>
<proteinExistence type="predicted"/>
<evidence type="ECO:0000313" key="1">
    <source>
        <dbReference type="EMBL" id="CRK92578.1"/>
    </source>
</evidence>
<sequence length="100" mass="11602">MKIDFINWIQPSLGKSIQSWKLKSPDLLIVFACDAFVRARMQNNKISGWLARSVDVVHSLREEVDYVVLQNKENIEHCLCCGMNSIELIIQINTKHQTTW</sequence>
<reference evidence="1 2" key="1">
    <citation type="submission" date="2015-04" db="EMBL/GenBank/DDBJ databases">
        <authorList>
            <person name="Syromyatnikov M.Y."/>
            <person name="Popov V.N."/>
        </authorList>
    </citation>
    <scope>NUCLEOTIDE SEQUENCE [LARGE SCALE GENOMIC DNA]</scope>
</reference>
<name>A0A1J1HYE9_9DIPT</name>
<organism evidence="1 2">
    <name type="scientific">Clunio marinus</name>
    <dbReference type="NCBI Taxonomy" id="568069"/>
    <lineage>
        <taxon>Eukaryota</taxon>
        <taxon>Metazoa</taxon>
        <taxon>Ecdysozoa</taxon>
        <taxon>Arthropoda</taxon>
        <taxon>Hexapoda</taxon>
        <taxon>Insecta</taxon>
        <taxon>Pterygota</taxon>
        <taxon>Neoptera</taxon>
        <taxon>Endopterygota</taxon>
        <taxon>Diptera</taxon>
        <taxon>Nematocera</taxon>
        <taxon>Chironomoidea</taxon>
        <taxon>Chironomidae</taxon>
        <taxon>Clunio</taxon>
    </lineage>
</organism>
<dbReference type="Proteomes" id="UP000183832">
    <property type="component" value="Unassembled WGS sequence"/>
</dbReference>